<evidence type="ECO:0000259" key="1">
    <source>
        <dbReference type="Pfam" id="PF08915"/>
    </source>
</evidence>
<evidence type="ECO:0000313" key="2">
    <source>
        <dbReference type="EMBL" id="MBZ0157473.1"/>
    </source>
</evidence>
<dbReference type="GO" id="GO:0004829">
    <property type="term" value="F:threonine-tRNA ligase activity"/>
    <property type="evidence" value="ECO:0007669"/>
    <property type="project" value="InterPro"/>
</dbReference>
<comment type="caution">
    <text evidence="2">The sequence shown here is derived from an EMBL/GenBank/DDBJ whole genome shotgun (WGS) entry which is preliminary data.</text>
</comment>
<dbReference type="AlphaFoldDB" id="A0A953M2D2"/>
<gene>
    <name evidence="2" type="ORF">K8I29_14845</name>
</gene>
<dbReference type="Pfam" id="PF08915">
    <property type="entry name" value="tRNA-Thr_ED"/>
    <property type="match status" value="1"/>
</dbReference>
<organism evidence="2 3">
    <name type="scientific">Candidatus Nitrobium versatile</name>
    <dbReference type="NCBI Taxonomy" id="2884831"/>
    <lineage>
        <taxon>Bacteria</taxon>
        <taxon>Pseudomonadati</taxon>
        <taxon>Nitrospirota</taxon>
        <taxon>Nitrospiria</taxon>
        <taxon>Nitrospirales</taxon>
        <taxon>Nitrospiraceae</taxon>
        <taxon>Candidatus Nitrobium</taxon>
    </lineage>
</organism>
<dbReference type="GO" id="GO:0005524">
    <property type="term" value="F:ATP binding"/>
    <property type="evidence" value="ECO:0007669"/>
    <property type="project" value="InterPro"/>
</dbReference>
<dbReference type="GO" id="GO:0005737">
    <property type="term" value="C:cytoplasm"/>
    <property type="evidence" value="ECO:0007669"/>
    <property type="project" value="InterPro"/>
</dbReference>
<evidence type="ECO:0000313" key="3">
    <source>
        <dbReference type="Proteomes" id="UP000705867"/>
    </source>
</evidence>
<dbReference type="EMBL" id="JAIOIV010000117">
    <property type="protein sequence ID" value="MBZ0157473.1"/>
    <property type="molecule type" value="Genomic_DNA"/>
</dbReference>
<feature type="domain" description="Threonyl-tRNA synthetase editing" evidence="1">
    <location>
        <begin position="1"/>
        <end position="135"/>
    </location>
</feature>
<name>A0A953M2D2_9BACT</name>
<accession>A0A953M2D2</accession>
<dbReference type="InterPro" id="IPR023509">
    <property type="entry name" value="DTD-like_sf"/>
</dbReference>
<dbReference type="GO" id="GO:0008270">
    <property type="term" value="F:zinc ion binding"/>
    <property type="evidence" value="ECO:0007669"/>
    <property type="project" value="InterPro"/>
</dbReference>
<protein>
    <submittedName>
        <fullName evidence="2">Threonyl-tRNA synthetase editing domain-containing protein</fullName>
    </submittedName>
</protein>
<dbReference type="Proteomes" id="UP000705867">
    <property type="component" value="Unassembled WGS sequence"/>
</dbReference>
<reference evidence="2" key="1">
    <citation type="journal article" date="2021" name="bioRxiv">
        <title>Unraveling nitrogen, sulfur and carbon metabolic pathways and microbial community transcriptional responses to substrate deprivation and toxicity stresses in a bioreactor mimicking anoxic brackish coastal sediment conditions.</title>
        <authorList>
            <person name="Martins P.D."/>
            <person name="Echeveste M.J."/>
            <person name="Arshad A."/>
            <person name="Kurth J."/>
            <person name="Ouboter H."/>
            <person name="Jetten M.S.M."/>
            <person name="Welte C.U."/>
        </authorList>
    </citation>
    <scope>NUCLEOTIDE SEQUENCE</scope>
    <source>
        <strain evidence="2">MAG_39</strain>
    </source>
</reference>
<sequence length="136" mass="15647">MKLLMFYVHDWWYKTASKSLSESPDVAREEGVTNAVVIFFHAEAEDESRREGVLQKFVKNTKWLAGKFGTKNVVLHSFNHLSSSKASPEFARELLDEVTGRLERTGYTVMLTPFGYFNEFRMHVAGDSLAKVFKEF</sequence>
<reference evidence="2" key="2">
    <citation type="submission" date="2021-08" db="EMBL/GenBank/DDBJ databases">
        <authorList>
            <person name="Dalcin Martins P."/>
        </authorList>
    </citation>
    <scope>NUCLEOTIDE SEQUENCE</scope>
    <source>
        <strain evidence="2">MAG_39</strain>
    </source>
</reference>
<dbReference type="InterPro" id="IPR015011">
    <property type="entry name" value="Threonyl-tRNA_syn_edit_dom_arc"/>
</dbReference>
<proteinExistence type="predicted"/>
<dbReference type="Gene3D" id="3.50.80.10">
    <property type="entry name" value="D-tyrosyl-tRNA(Tyr) deacylase"/>
    <property type="match status" value="1"/>
</dbReference>